<gene>
    <name evidence="8" type="ORF">C4S77_02045</name>
</gene>
<comment type="caution">
    <text evidence="8">The sequence shown here is derived from an EMBL/GenBank/DDBJ whole genome shotgun (WGS) entry which is preliminary data.</text>
</comment>
<dbReference type="InterPro" id="IPR051269">
    <property type="entry name" value="Fe-S_cluster_ET"/>
</dbReference>
<dbReference type="SUPFAM" id="SSF54862">
    <property type="entry name" value="4Fe-4S ferredoxins"/>
    <property type="match status" value="1"/>
</dbReference>
<evidence type="ECO:0000256" key="5">
    <source>
        <dbReference type="ARBA" id="ARBA00023014"/>
    </source>
</evidence>
<evidence type="ECO:0000259" key="7">
    <source>
        <dbReference type="PROSITE" id="PS51379"/>
    </source>
</evidence>
<dbReference type="OrthoDB" id="1524937at2"/>
<dbReference type="PROSITE" id="PS51379">
    <property type="entry name" value="4FE4S_FER_2"/>
    <property type="match status" value="1"/>
</dbReference>
<dbReference type="PANTHER" id="PTHR36923:SF3">
    <property type="entry name" value="FERREDOXIN"/>
    <property type="match status" value="1"/>
</dbReference>
<keyword evidence="4 6" id="KW-0408">Iron</keyword>
<dbReference type="Proteomes" id="UP000238042">
    <property type="component" value="Unassembled WGS sequence"/>
</dbReference>
<dbReference type="Pfam" id="PF13459">
    <property type="entry name" value="Fer4_15"/>
    <property type="match status" value="1"/>
</dbReference>
<dbReference type="GO" id="GO:0005506">
    <property type="term" value="F:iron ion binding"/>
    <property type="evidence" value="ECO:0007669"/>
    <property type="project" value="UniProtKB-UniRule"/>
</dbReference>
<accession>A0A2S8AFU7</accession>
<evidence type="ECO:0000256" key="1">
    <source>
        <dbReference type="ARBA" id="ARBA00022448"/>
    </source>
</evidence>
<dbReference type="GO" id="GO:0009055">
    <property type="term" value="F:electron transfer activity"/>
    <property type="evidence" value="ECO:0007669"/>
    <property type="project" value="UniProtKB-UniRule"/>
</dbReference>
<sequence length="76" mass="8590">MVIITLQRDKCIGCNYCAEFDPENFRMSKKDGKSVLLRSQEKKGFYTIKNPDDSIFDSADKAAKACPVKIISVKKI</sequence>
<keyword evidence="3 6" id="KW-0249">Electron transport</keyword>
<organism evidence="8 9">
    <name type="scientific">Apibacter adventoris</name>
    <dbReference type="NCBI Taxonomy" id="1679466"/>
    <lineage>
        <taxon>Bacteria</taxon>
        <taxon>Pseudomonadati</taxon>
        <taxon>Bacteroidota</taxon>
        <taxon>Flavobacteriia</taxon>
        <taxon>Flavobacteriales</taxon>
        <taxon>Weeksellaceae</taxon>
        <taxon>Apibacter</taxon>
    </lineage>
</organism>
<keyword evidence="2 6" id="KW-0479">Metal-binding</keyword>
<protein>
    <recommendedName>
        <fullName evidence="6">Ferredoxin</fullName>
    </recommendedName>
</protein>
<proteinExistence type="predicted"/>
<comment type="function">
    <text evidence="6">Ferredoxins are iron-sulfur proteins that transfer electrons in a wide variety of metabolic reactions.</text>
</comment>
<feature type="domain" description="4Fe-4S ferredoxin-type" evidence="7">
    <location>
        <begin position="2"/>
        <end position="30"/>
    </location>
</feature>
<keyword evidence="5 6" id="KW-0411">Iron-sulfur</keyword>
<dbReference type="InterPro" id="IPR001080">
    <property type="entry name" value="3Fe4S_ferredoxin"/>
</dbReference>
<dbReference type="AlphaFoldDB" id="A0A2S8AFU7"/>
<evidence type="ECO:0000256" key="6">
    <source>
        <dbReference type="RuleBase" id="RU368020"/>
    </source>
</evidence>
<dbReference type="InterPro" id="IPR017896">
    <property type="entry name" value="4Fe4S_Fe-S-bd"/>
</dbReference>
<keyword evidence="1 6" id="KW-0813">Transport</keyword>
<dbReference type="PANTHER" id="PTHR36923">
    <property type="entry name" value="FERREDOXIN"/>
    <property type="match status" value="1"/>
</dbReference>
<dbReference type="PRINTS" id="PR00352">
    <property type="entry name" value="3FE4SFRDOXIN"/>
</dbReference>
<evidence type="ECO:0000256" key="3">
    <source>
        <dbReference type="ARBA" id="ARBA00022982"/>
    </source>
</evidence>
<name>A0A2S8AFU7_9FLAO</name>
<evidence type="ECO:0000313" key="9">
    <source>
        <dbReference type="Proteomes" id="UP000238042"/>
    </source>
</evidence>
<evidence type="ECO:0000256" key="2">
    <source>
        <dbReference type="ARBA" id="ARBA00022723"/>
    </source>
</evidence>
<reference evidence="8 9" key="1">
    <citation type="submission" date="2018-02" db="EMBL/GenBank/DDBJ databases">
        <title>Genome sequences of Apibacter spp., gut symbionts of Asian honey bees.</title>
        <authorList>
            <person name="Kwong W.K."/>
            <person name="Steele M.I."/>
            <person name="Moran N.A."/>
        </authorList>
    </citation>
    <scope>NUCLEOTIDE SEQUENCE [LARGE SCALE GENOMIC DNA]</scope>
    <source>
        <strain evidence="9">wkB301</strain>
    </source>
</reference>
<dbReference type="GO" id="GO:0051536">
    <property type="term" value="F:iron-sulfur cluster binding"/>
    <property type="evidence" value="ECO:0007669"/>
    <property type="project" value="UniProtKB-KW"/>
</dbReference>
<dbReference type="RefSeq" id="WP_105194181.1">
    <property type="nucleotide sequence ID" value="NZ_PSZM01000002.1"/>
</dbReference>
<keyword evidence="9" id="KW-1185">Reference proteome</keyword>
<dbReference type="Gene3D" id="3.30.70.20">
    <property type="match status" value="1"/>
</dbReference>
<dbReference type="EMBL" id="PSZM01000002">
    <property type="protein sequence ID" value="PQL95018.1"/>
    <property type="molecule type" value="Genomic_DNA"/>
</dbReference>
<evidence type="ECO:0000256" key="4">
    <source>
        <dbReference type="ARBA" id="ARBA00023004"/>
    </source>
</evidence>
<evidence type="ECO:0000313" key="8">
    <source>
        <dbReference type="EMBL" id="PQL95018.1"/>
    </source>
</evidence>